<reference evidence="1" key="2">
    <citation type="submission" date="2022-01" db="EMBL/GenBank/DDBJ databases">
        <authorList>
            <person name="Zivanovic Y."/>
            <person name="Moreira D."/>
            <person name="Lopez-Garcia P."/>
        </authorList>
    </citation>
    <scope>NUCLEOTIDE SEQUENCE</scope>
    <source>
        <strain evidence="1">G9</strain>
    </source>
</reference>
<dbReference type="RefSeq" id="WP_277866376.1">
    <property type="nucleotide sequence ID" value="NZ_JAKKUT010000002.1"/>
</dbReference>
<gene>
    <name evidence="1" type="ORF">L3556_05890</name>
</gene>
<protein>
    <recommendedName>
        <fullName evidence="3">Alpha/beta hydrolase</fullName>
    </recommendedName>
</protein>
<comment type="caution">
    <text evidence="1">The sequence shown here is derived from an EMBL/GenBank/DDBJ whole genome shotgun (WGS) entry which is preliminary data.</text>
</comment>
<accession>A0ABT6EXD1</accession>
<dbReference type="Proteomes" id="UP001154265">
    <property type="component" value="Unassembled WGS sequence"/>
</dbReference>
<dbReference type="EMBL" id="JAKKUT010000002">
    <property type="protein sequence ID" value="MDG2990465.1"/>
    <property type="molecule type" value="Genomic_DNA"/>
</dbReference>
<evidence type="ECO:0000313" key="1">
    <source>
        <dbReference type="EMBL" id="MDG2990465.1"/>
    </source>
</evidence>
<sequence>MSPDGFLITLADYPPAGRRRRLIHVNGITSTVEKQQRDLRALARLTTSHPLDILGVHNQTSGFHADVLESLLGKAELYRFWPELQQVSGSSTSASAYGSLEQRRREYAELVQRLSVLDLEPETDMLAVAQTLQRSPQDQPLSDQASSNLDALLKLPFVQRMGWSEFSQYFYGSYPAGAPRPTLRLAYEILRSLQLGADIFLVAHSQGLIIAALACQIVREMLLPQTKWMETLRIIGYGPVILFEDLPLELRSQTILIQHRQDLVAESLSNVRNVGLWSHIQTQFKNLLDNADGLIQTIGNDSYHTASHYLGLRDEPTSARSAQLIQLLLTQDWQASPALAALRGSRIILEA</sequence>
<name>A0ABT6EXD1_9SYNE</name>
<keyword evidence="2" id="KW-1185">Reference proteome</keyword>
<evidence type="ECO:0008006" key="3">
    <source>
        <dbReference type="Google" id="ProtNLM"/>
    </source>
</evidence>
<proteinExistence type="predicted"/>
<evidence type="ECO:0000313" key="2">
    <source>
        <dbReference type="Proteomes" id="UP001154265"/>
    </source>
</evidence>
<organism evidence="1 2">
    <name type="scientific">Candidatus Synechococcus calcipolaris G9</name>
    <dbReference type="NCBI Taxonomy" id="1497997"/>
    <lineage>
        <taxon>Bacteria</taxon>
        <taxon>Bacillati</taxon>
        <taxon>Cyanobacteriota</taxon>
        <taxon>Cyanophyceae</taxon>
        <taxon>Synechococcales</taxon>
        <taxon>Synechococcaceae</taxon>
        <taxon>Synechococcus</taxon>
    </lineage>
</organism>
<reference evidence="1" key="1">
    <citation type="journal article" date="2022" name="Genome Biol. Evol.">
        <title>A New Gene Family Diagnostic for Intracellular Biomineralization of Amorphous Ca Carbonates by Cyanobacteria.</title>
        <authorList>
            <person name="Benzerara K."/>
            <person name="Duprat E."/>
            <person name="Bitard-Feildel T."/>
            <person name="Caumes G."/>
            <person name="Cassier-Chauvat C."/>
            <person name="Chauvat F."/>
            <person name="Dezi M."/>
            <person name="Diop S.I."/>
            <person name="Gaschignard G."/>
            <person name="Gorgen S."/>
            <person name="Gugger M."/>
            <person name="Lopez-Garcia P."/>
            <person name="Millet M."/>
            <person name="Skouri-Panet F."/>
            <person name="Moreira D."/>
            <person name="Callebaut I."/>
        </authorList>
    </citation>
    <scope>NUCLEOTIDE SEQUENCE</scope>
    <source>
        <strain evidence="1">G9</strain>
    </source>
</reference>